<sequence length="112" mass="12405">MKLIICYPAAGLPICQFSLLPVLQERFPCKKRKETKTALYPEGCFCFFVYGNPMLENVYKKIPAISADIKAKEKPGLGLRCEKDSAANACIFIQTKEKSPNANCVQAQPGLC</sequence>
<dbReference type="Proteomes" id="UP000003490">
    <property type="component" value="Unassembled WGS sequence"/>
</dbReference>
<reference evidence="1 3" key="2">
    <citation type="submission" date="2007-08" db="EMBL/GenBank/DDBJ databases">
        <authorList>
            <person name="Fulton L."/>
            <person name="Clifton S."/>
            <person name="Fulton B."/>
            <person name="Xu J."/>
            <person name="Minx P."/>
            <person name="Pepin K.H."/>
            <person name="Johnson M."/>
            <person name="Thiruvilangam P."/>
            <person name="Bhonagiri V."/>
            <person name="Nash W.E."/>
            <person name="Wang C."/>
            <person name="Mardis E.R."/>
            <person name="Wilson R.K."/>
        </authorList>
    </citation>
    <scope>NUCLEOTIDE SEQUENCE [LARGE SCALE GENOMIC DNA]</scope>
    <source>
        <strain evidence="1 3">DSM 753</strain>
    </source>
</reference>
<evidence type="ECO:0000313" key="3">
    <source>
        <dbReference type="Proteomes" id="UP000003490"/>
    </source>
</evidence>
<evidence type="ECO:0000313" key="2">
    <source>
        <dbReference type="EMBL" id="PEQ25561.1"/>
    </source>
</evidence>
<reference evidence="1 3" key="1">
    <citation type="submission" date="2007-08" db="EMBL/GenBank/DDBJ databases">
        <title>Draft genome sequence of Clostridium leptum (DSM 753).</title>
        <authorList>
            <person name="Sudarsanam P."/>
            <person name="Ley R."/>
            <person name="Guruge J."/>
            <person name="Turnbaugh P.J."/>
            <person name="Mahowald M."/>
            <person name="Liep D."/>
            <person name="Gordon J."/>
        </authorList>
    </citation>
    <scope>NUCLEOTIDE SEQUENCE [LARGE SCALE GENOMIC DNA]</scope>
    <source>
        <strain evidence="1 3">DSM 753</strain>
    </source>
</reference>
<accession>A7VTZ7</accession>
<protein>
    <submittedName>
        <fullName evidence="1">Uncharacterized protein</fullName>
    </submittedName>
</protein>
<dbReference type="HOGENOM" id="CLU_2141541_0_0_9"/>
<reference evidence="2 4" key="3">
    <citation type="submission" date="2017-07" db="EMBL/GenBank/DDBJ databases">
        <title>Prevalence of linear plasmids in Cutibacterium (Propionibacterium) acnes isolates obtained from prostatic tissue.</title>
        <authorList>
            <person name="Davidsson S."/>
            <person name="Carlsson J."/>
            <person name="Molling P."/>
            <person name="Andren O."/>
            <person name="Andersson S.-O."/>
            <person name="Brzuszkiewicz E."/>
            <person name="Poehlein A."/>
            <person name="Al-Zeer M."/>
            <person name="Brinkmann V."/>
            <person name="Scavenius C."/>
            <person name="Nazipi S."/>
            <person name="Soderquist B."/>
            <person name="Bruggemann H."/>
        </authorList>
    </citation>
    <scope>NUCLEOTIDE SEQUENCE [LARGE SCALE GENOMIC DNA]</scope>
    <source>
        <strain evidence="2 4">DSM 753</strain>
    </source>
</reference>
<dbReference type="AlphaFoldDB" id="A7VTZ7"/>
<gene>
    <name evidence="2" type="ORF">CH238_00780</name>
    <name evidence="1" type="ORF">CLOLEP_02043</name>
</gene>
<comment type="caution">
    <text evidence="1">The sequence shown here is derived from an EMBL/GenBank/DDBJ whole genome shotgun (WGS) entry which is preliminary data.</text>
</comment>
<dbReference type="EMBL" id="ABCB02000018">
    <property type="protein sequence ID" value="EDO61643.1"/>
    <property type="molecule type" value="Genomic_DNA"/>
</dbReference>
<name>A7VTZ7_9FIRM</name>
<dbReference type="EMBL" id="NOXF01000001">
    <property type="protein sequence ID" value="PEQ25561.1"/>
    <property type="molecule type" value="Genomic_DNA"/>
</dbReference>
<dbReference type="Proteomes" id="UP000220611">
    <property type="component" value="Unassembled WGS sequence"/>
</dbReference>
<organism evidence="1 3">
    <name type="scientific">[Clostridium] leptum DSM 753</name>
    <dbReference type="NCBI Taxonomy" id="428125"/>
    <lineage>
        <taxon>Bacteria</taxon>
        <taxon>Bacillati</taxon>
        <taxon>Bacillota</taxon>
        <taxon>Clostridia</taxon>
        <taxon>Eubacteriales</taxon>
        <taxon>Oscillospiraceae</taxon>
        <taxon>Oscillospiraceae incertae sedis</taxon>
    </lineage>
</organism>
<evidence type="ECO:0000313" key="1">
    <source>
        <dbReference type="EMBL" id="EDO61643.1"/>
    </source>
</evidence>
<proteinExistence type="predicted"/>
<keyword evidence="4" id="KW-1185">Reference proteome</keyword>
<evidence type="ECO:0000313" key="4">
    <source>
        <dbReference type="Proteomes" id="UP000220611"/>
    </source>
</evidence>